<evidence type="ECO:0000313" key="1">
    <source>
        <dbReference type="EMBL" id="CAD7636928.1"/>
    </source>
</evidence>
<dbReference type="EMBL" id="OC914859">
    <property type="protein sequence ID" value="CAD7636928.1"/>
    <property type="molecule type" value="Genomic_DNA"/>
</dbReference>
<evidence type="ECO:0000313" key="2">
    <source>
        <dbReference type="Proteomes" id="UP000728032"/>
    </source>
</evidence>
<dbReference type="Proteomes" id="UP000728032">
    <property type="component" value="Unassembled WGS sequence"/>
</dbReference>
<dbReference type="SUPFAM" id="SSF52047">
    <property type="entry name" value="RNI-like"/>
    <property type="match status" value="1"/>
</dbReference>
<dbReference type="EMBL" id="CAJPVJ010000034">
    <property type="protein sequence ID" value="CAG2159133.1"/>
    <property type="molecule type" value="Genomic_DNA"/>
</dbReference>
<protein>
    <recommendedName>
        <fullName evidence="3">F-box domain-containing protein</fullName>
    </recommendedName>
</protein>
<dbReference type="AlphaFoldDB" id="A0A7R9L8E7"/>
<organism evidence="1">
    <name type="scientific">Oppiella nova</name>
    <dbReference type="NCBI Taxonomy" id="334625"/>
    <lineage>
        <taxon>Eukaryota</taxon>
        <taxon>Metazoa</taxon>
        <taxon>Ecdysozoa</taxon>
        <taxon>Arthropoda</taxon>
        <taxon>Chelicerata</taxon>
        <taxon>Arachnida</taxon>
        <taxon>Acari</taxon>
        <taxon>Acariformes</taxon>
        <taxon>Sarcoptiformes</taxon>
        <taxon>Oribatida</taxon>
        <taxon>Brachypylina</taxon>
        <taxon>Oppioidea</taxon>
        <taxon>Oppiidae</taxon>
        <taxon>Oppiella</taxon>
    </lineage>
</organism>
<gene>
    <name evidence="1" type="ORF">ONB1V03_LOCUS509</name>
</gene>
<evidence type="ECO:0008006" key="3">
    <source>
        <dbReference type="Google" id="ProtNLM"/>
    </source>
</evidence>
<sequence>MDQVEDNECQQLRPTPTLPPICMNMTQEVHKYSKDSFNRFGDDLCGLLLSYLPLKESFGVKCVSKQWQRLVLVGHNTVDVIGWMQSVNGLNGQLVQHINYHALGSVLKKCPNMTTIRIEIHSPETFTLFETLVNAFKHLTAIEVHFHFSLDDQIVNTIIAKYGHRLTSIDMPYYKTSTLTSHTVPKLTQLSTHHLKMFNESNHLLHKNFTRIECHFFKLMDKVLPQILSLKSLRELRMAKVFQESNDSFIPFVKELATHCKQLVKLDRLRIRAKVEITRGIKESVNRLPKLIECRINNSVF</sequence>
<dbReference type="OrthoDB" id="6478838at2759"/>
<dbReference type="InterPro" id="IPR032675">
    <property type="entry name" value="LRR_dom_sf"/>
</dbReference>
<reference evidence="1" key="1">
    <citation type="submission" date="2020-11" db="EMBL/GenBank/DDBJ databases">
        <authorList>
            <person name="Tran Van P."/>
        </authorList>
    </citation>
    <scope>NUCLEOTIDE SEQUENCE</scope>
</reference>
<keyword evidence="2" id="KW-1185">Reference proteome</keyword>
<accession>A0A7R9L8E7</accession>
<proteinExistence type="predicted"/>
<name>A0A7R9L8E7_9ACAR</name>
<dbReference type="Gene3D" id="3.80.10.10">
    <property type="entry name" value="Ribonuclease Inhibitor"/>
    <property type="match status" value="1"/>
</dbReference>